<organism evidence="1 2">
    <name type="scientific">Tachysurus vachellii</name>
    <name type="common">Darkbarbel catfish</name>
    <name type="synonym">Pelteobagrus vachellii</name>
    <dbReference type="NCBI Taxonomy" id="175792"/>
    <lineage>
        <taxon>Eukaryota</taxon>
        <taxon>Metazoa</taxon>
        <taxon>Chordata</taxon>
        <taxon>Craniata</taxon>
        <taxon>Vertebrata</taxon>
        <taxon>Euteleostomi</taxon>
        <taxon>Actinopterygii</taxon>
        <taxon>Neopterygii</taxon>
        <taxon>Teleostei</taxon>
        <taxon>Ostariophysi</taxon>
        <taxon>Siluriformes</taxon>
        <taxon>Bagridae</taxon>
        <taxon>Tachysurus</taxon>
    </lineage>
</organism>
<dbReference type="AlphaFoldDB" id="A0AA88M896"/>
<dbReference type="Proteomes" id="UP001187315">
    <property type="component" value="Unassembled WGS sequence"/>
</dbReference>
<proteinExistence type="predicted"/>
<name>A0AA88M896_TACVA</name>
<gene>
    <name evidence="1" type="ORF">Q7C36_016454</name>
</gene>
<evidence type="ECO:0000313" key="2">
    <source>
        <dbReference type="Proteomes" id="UP001187315"/>
    </source>
</evidence>
<keyword evidence="2" id="KW-1185">Reference proteome</keyword>
<sequence length="86" mass="9700">MAWGESNPALDLRPTANHYRGSVGCGHRVTDTYQAFLTAAQTSTWSDEAKRVKWLDSCEVHVRLVNLIHHRLKGEDDVMLSETFTA</sequence>
<reference evidence="1" key="1">
    <citation type="submission" date="2023-08" db="EMBL/GenBank/DDBJ databases">
        <title>Pelteobagrus vachellii genome.</title>
        <authorList>
            <person name="Liu H."/>
        </authorList>
    </citation>
    <scope>NUCLEOTIDE SEQUENCE</scope>
    <source>
        <strain evidence="1">PRFRI_2022a</strain>
        <tissue evidence="1">Muscle</tissue>
    </source>
</reference>
<dbReference type="EMBL" id="JAVHJS010000017">
    <property type="protein sequence ID" value="KAK2831368.1"/>
    <property type="molecule type" value="Genomic_DNA"/>
</dbReference>
<evidence type="ECO:0000313" key="1">
    <source>
        <dbReference type="EMBL" id="KAK2831368.1"/>
    </source>
</evidence>
<accession>A0AA88M896</accession>
<comment type="caution">
    <text evidence="1">The sequence shown here is derived from an EMBL/GenBank/DDBJ whole genome shotgun (WGS) entry which is preliminary data.</text>
</comment>
<protein>
    <submittedName>
        <fullName evidence="1">Uncharacterized protein</fullName>
    </submittedName>
</protein>